<dbReference type="EMBL" id="BAABFU010000001">
    <property type="protein sequence ID" value="GAA4345481.1"/>
    <property type="molecule type" value="Genomic_DNA"/>
</dbReference>
<evidence type="ECO:0000256" key="3">
    <source>
        <dbReference type="ARBA" id="ARBA00021315"/>
    </source>
</evidence>
<keyword evidence="13" id="KW-1185">Reference proteome</keyword>
<evidence type="ECO:0000259" key="11">
    <source>
        <dbReference type="Pfam" id="PF02463"/>
    </source>
</evidence>
<dbReference type="Proteomes" id="UP001501294">
    <property type="component" value="Unassembled WGS sequence"/>
</dbReference>
<protein>
    <recommendedName>
        <fullName evidence="3 9">DNA repair protein RecN</fullName>
    </recommendedName>
    <alternativeName>
        <fullName evidence="8 9">Recombination protein N</fullName>
    </alternativeName>
</protein>
<feature type="domain" description="RecF/RecN/SMC N-terminal" evidence="11">
    <location>
        <begin position="1"/>
        <end position="511"/>
    </location>
</feature>
<evidence type="ECO:0000256" key="1">
    <source>
        <dbReference type="ARBA" id="ARBA00003618"/>
    </source>
</evidence>
<evidence type="ECO:0000256" key="9">
    <source>
        <dbReference type="PIRNR" id="PIRNR003128"/>
    </source>
</evidence>
<dbReference type="Pfam" id="PF02463">
    <property type="entry name" value="SMC_N"/>
    <property type="match status" value="1"/>
</dbReference>
<dbReference type="PANTHER" id="PTHR11059">
    <property type="entry name" value="DNA REPAIR PROTEIN RECN"/>
    <property type="match status" value="1"/>
</dbReference>
<evidence type="ECO:0000256" key="4">
    <source>
        <dbReference type="ARBA" id="ARBA00022741"/>
    </source>
</evidence>
<name>A0ABP8HVT9_9GAMM</name>
<evidence type="ECO:0000256" key="7">
    <source>
        <dbReference type="ARBA" id="ARBA00023204"/>
    </source>
</evidence>
<reference evidence="13" key="1">
    <citation type="journal article" date="2019" name="Int. J. Syst. Evol. Microbiol.">
        <title>The Global Catalogue of Microorganisms (GCM) 10K type strain sequencing project: providing services to taxonomists for standard genome sequencing and annotation.</title>
        <authorList>
            <consortium name="The Broad Institute Genomics Platform"/>
            <consortium name="The Broad Institute Genome Sequencing Center for Infectious Disease"/>
            <person name="Wu L."/>
            <person name="Ma J."/>
        </authorList>
    </citation>
    <scope>NUCLEOTIDE SEQUENCE [LARGE SCALE GENOMIC DNA]</scope>
    <source>
        <strain evidence="13">JCM 17727</strain>
    </source>
</reference>
<comment type="caution">
    <text evidence="12">The sequence shown here is derived from an EMBL/GenBank/DDBJ whole genome shotgun (WGS) entry which is preliminary data.</text>
</comment>
<accession>A0ABP8HVT9</accession>
<evidence type="ECO:0000256" key="2">
    <source>
        <dbReference type="ARBA" id="ARBA00009441"/>
    </source>
</evidence>
<dbReference type="SUPFAM" id="SSF52540">
    <property type="entry name" value="P-loop containing nucleoside triphosphate hydrolases"/>
    <property type="match status" value="1"/>
</dbReference>
<comment type="similarity">
    <text evidence="2 9">Belongs to the RecN family.</text>
</comment>
<dbReference type="Gene3D" id="3.40.50.300">
    <property type="entry name" value="P-loop containing nucleotide triphosphate hydrolases"/>
    <property type="match status" value="2"/>
</dbReference>
<gene>
    <name evidence="12" type="primary">recN</name>
    <name evidence="12" type="ORF">GCM10023150_05850</name>
</gene>
<keyword evidence="5 9" id="KW-0227">DNA damage</keyword>
<evidence type="ECO:0000256" key="8">
    <source>
        <dbReference type="ARBA" id="ARBA00033408"/>
    </source>
</evidence>
<keyword evidence="7 9" id="KW-0234">DNA repair</keyword>
<feature type="coiled-coil region" evidence="10">
    <location>
        <begin position="326"/>
        <end position="360"/>
    </location>
</feature>
<dbReference type="InterPro" id="IPR027417">
    <property type="entry name" value="P-loop_NTPase"/>
</dbReference>
<keyword evidence="6" id="KW-0067">ATP-binding</keyword>
<dbReference type="InterPro" id="IPR003395">
    <property type="entry name" value="RecF/RecN/SMC_N"/>
</dbReference>
<dbReference type="NCBIfam" id="NF008121">
    <property type="entry name" value="PRK10869.1"/>
    <property type="match status" value="1"/>
</dbReference>
<comment type="function">
    <text evidence="1 9">May be involved in recombinational repair of damaged DNA.</text>
</comment>
<dbReference type="RefSeq" id="WP_223577090.1">
    <property type="nucleotide sequence ID" value="NZ_BAABFU010000001.1"/>
</dbReference>
<dbReference type="NCBIfam" id="TIGR00634">
    <property type="entry name" value="recN"/>
    <property type="match status" value="1"/>
</dbReference>
<dbReference type="InterPro" id="IPR004604">
    <property type="entry name" value="DNA_recomb/repair_RecN"/>
</dbReference>
<dbReference type="PIRSF" id="PIRSF003128">
    <property type="entry name" value="RecN"/>
    <property type="match status" value="1"/>
</dbReference>
<keyword evidence="4" id="KW-0547">Nucleotide-binding</keyword>
<organism evidence="12 13">
    <name type="scientific">Kangiella taiwanensis</name>
    <dbReference type="NCBI Taxonomy" id="1079179"/>
    <lineage>
        <taxon>Bacteria</taxon>
        <taxon>Pseudomonadati</taxon>
        <taxon>Pseudomonadota</taxon>
        <taxon>Gammaproteobacteria</taxon>
        <taxon>Kangiellales</taxon>
        <taxon>Kangiellaceae</taxon>
        <taxon>Kangiella</taxon>
    </lineage>
</organism>
<evidence type="ECO:0000256" key="5">
    <source>
        <dbReference type="ARBA" id="ARBA00022763"/>
    </source>
</evidence>
<evidence type="ECO:0000256" key="10">
    <source>
        <dbReference type="SAM" id="Coils"/>
    </source>
</evidence>
<dbReference type="PANTHER" id="PTHR11059:SF0">
    <property type="entry name" value="DNA REPAIR PROTEIN RECN"/>
    <property type="match status" value="1"/>
</dbReference>
<sequence length="554" mass="61662">MLSSIHIKDFAIIDQLDLDLQAGMTVVTGETGAGKSIMVDALSFALGARADSGVVRNGAKRAEISAVFDIKKLKPVQAWLDEQMLDDEDDCILRRVINHDGRSRAFINGQPVNLTQLSELGDFLVDIHGQHEHQSLFKPQTHLQLLDRFADLSAETQELRSLSKNISDISTKLTSFKESLKDKNDRRDLLTFQLEELEKAPIDRAHDIENDHKRAANASKLLEQGQQSLMALNEDEENIISQLGRVIHIISDMKNMDDGVSNTHDLLQSALVEIEEASHELRDYLERLDIDPAEYEQLDQELTLLHDLARKHQVTMTDLPETKQTIEQELEQLSGDEQTFDDLEKELSLQQENYSKLATKVSKARAKSAKELEKQVVKLMKDLGLGNGVFEVALNPTDKDSFKSQGLETAEFMVSTNPGQKPQPLRKVASGGELSRISLALQVINAQTIQLPTLIFDEVDVGIGGGTAEIVGKLLADLGKKAQILCVTHQAQVAAQGHQHLMVAKSQDKKSTQTELQQLDTDQRIEELARMIGGVEITETIRSHARELLAHGEH</sequence>
<keyword evidence="10" id="KW-0175">Coiled coil</keyword>
<dbReference type="CDD" id="cd03241">
    <property type="entry name" value="ABC_RecN"/>
    <property type="match status" value="2"/>
</dbReference>
<evidence type="ECO:0000313" key="12">
    <source>
        <dbReference type="EMBL" id="GAA4345481.1"/>
    </source>
</evidence>
<evidence type="ECO:0000313" key="13">
    <source>
        <dbReference type="Proteomes" id="UP001501294"/>
    </source>
</evidence>
<evidence type="ECO:0000256" key="6">
    <source>
        <dbReference type="ARBA" id="ARBA00022840"/>
    </source>
</evidence>
<proteinExistence type="inferred from homology"/>